<dbReference type="EMBL" id="CAMAPF010000010">
    <property type="protein sequence ID" value="CAH9061826.1"/>
    <property type="molecule type" value="Genomic_DNA"/>
</dbReference>
<dbReference type="PANTHER" id="PTHR37610">
    <property type="entry name" value="CCHC-TYPE DOMAIN-CONTAINING PROTEIN"/>
    <property type="match status" value="1"/>
</dbReference>
<gene>
    <name evidence="1" type="ORF">CEPIT_LOCUS1751</name>
</gene>
<reference evidence="1" key="1">
    <citation type="submission" date="2022-07" db="EMBL/GenBank/DDBJ databases">
        <authorList>
            <person name="Macas J."/>
            <person name="Novak P."/>
            <person name="Neumann P."/>
        </authorList>
    </citation>
    <scope>NUCLEOTIDE SEQUENCE</scope>
</reference>
<accession>A0AAV0C3F0</accession>
<keyword evidence="2" id="KW-1185">Reference proteome</keyword>
<dbReference type="AlphaFoldDB" id="A0AAV0C3F0"/>
<organism evidence="1 2">
    <name type="scientific">Cuscuta epithymum</name>
    <dbReference type="NCBI Taxonomy" id="186058"/>
    <lineage>
        <taxon>Eukaryota</taxon>
        <taxon>Viridiplantae</taxon>
        <taxon>Streptophyta</taxon>
        <taxon>Embryophyta</taxon>
        <taxon>Tracheophyta</taxon>
        <taxon>Spermatophyta</taxon>
        <taxon>Magnoliopsida</taxon>
        <taxon>eudicotyledons</taxon>
        <taxon>Gunneridae</taxon>
        <taxon>Pentapetalae</taxon>
        <taxon>asterids</taxon>
        <taxon>lamiids</taxon>
        <taxon>Solanales</taxon>
        <taxon>Convolvulaceae</taxon>
        <taxon>Cuscuteae</taxon>
        <taxon>Cuscuta</taxon>
        <taxon>Cuscuta subgen. Cuscuta</taxon>
    </lineage>
</organism>
<protein>
    <recommendedName>
        <fullName evidence="3">Retrotransposon Copia-like N-terminal domain-containing protein</fullName>
    </recommendedName>
</protein>
<evidence type="ECO:0008006" key="3">
    <source>
        <dbReference type="Google" id="ProtNLM"/>
    </source>
</evidence>
<name>A0AAV0C3F0_9ASTE</name>
<sequence>MQVTVHRLNGSNYLEWSQSVKLAIDGRGKLGFLTGETKVPEPDEPNYKVWRSENSLVTAWLLNSMDASIARSHMFLKTAKEVWDAVRETYSDLENFAQTFELKTQLWKSKQGQRDVTTYYNEMVSFWQELDHCNNDVWENKNDQARQKKREENDRVFMFLAGVNQNLDDVKGRLLGRRPLPSIREVFSEVRLEENRRKIMSTDKHLMDSDNAANDASALVVRNNEQIGDQKKKPWCDFCKKLWHTRDTCWKIHGKPPGWKPKSDRALHTMVEPPAVQQVKSETAQFTQGQIVQILKMISESDRASSGTGLGKDDWQC</sequence>
<dbReference type="Proteomes" id="UP001152523">
    <property type="component" value="Unassembled WGS sequence"/>
</dbReference>
<comment type="caution">
    <text evidence="1">The sequence shown here is derived from an EMBL/GenBank/DDBJ whole genome shotgun (WGS) entry which is preliminary data.</text>
</comment>
<dbReference type="PANTHER" id="PTHR37610:SF75">
    <property type="entry name" value="RETROTRANSPOSON COPIA-LIKE N-TERMINAL DOMAIN-CONTAINING PROTEIN"/>
    <property type="match status" value="1"/>
</dbReference>
<dbReference type="Pfam" id="PF14223">
    <property type="entry name" value="Retrotran_gag_2"/>
    <property type="match status" value="1"/>
</dbReference>
<evidence type="ECO:0000313" key="2">
    <source>
        <dbReference type="Proteomes" id="UP001152523"/>
    </source>
</evidence>
<evidence type="ECO:0000313" key="1">
    <source>
        <dbReference type="EMBL" id="CAH9061826.1"/>
    </source>
</evidence>
<proteinExistence type="predicted"/>